<organism evidence="1 2">
    <name type="scientific">Bacillus mycoides (strain KBAB4)</name>
    <name type="common">Bacillus weihenstephanensis</name>
    <dbReference type="NCBI Taxonomy" id="315730"/>
    <lineage>
        <taxon>Bacteria</taxon>
        <taxon>Bacillati</taxon>
        <taxon>Bacillota</taxon>
        <taxon>Bacilli</taxon>
        <taxon>Bacillales</taxon>
        <taxon>Bacillaceae</taxon>
        <taxon>Bacillus</taxon>
        <taxon>Bacillus cereus group</taxon>
    </lineage>
</organism>
<dbReference type="AlphaFoldDB" id="A9VNN0"/>
<evidence type="ECO:0000313" key="1">
    <source>
        <dbReference type="EMBL" id="ABY44395.1"/>
    </source>
</evidence>
<evidence type="ECO:0008006" key="3">
    <source>
        <dbReference type="Google" id="ProtNLM"/>
    </source>
</evidence>
<protein>
    <recommendedName>
        <fullName evidence="3">DUF5081 family protein</fullName>
    </recommendedName>
</protein>
<dbReference type="HOGENOM" id="CLU_1040707_0_0_9"/>
<sequence>MLTITRLDHFFIVLYFLGITYYAREWDYLTIEPLILSSKEVYVLTGMFDRETMIGIENPFENWSDEEIDKELDVMHENWTNEELLIIKEDETLCNKQLLEYFRICLTTGFVIEVQISKNNALEKNIFYFSEKKVIQNVITDDNGDKQCTFKECGTPDVAWQFIYQALQPKNTFSRPNYTFKIPSSAYKENILNQSNKQLVDYLKFYLDDEASLELANIIHNREELNTVQVHYYIKDSWSTDCIQFLYSQNQYWLIQKVLDNEQTQTNFICLDTFTITEEIKKMVLYLKSLGGKTR</sequence>
<proteinExistence type="predicted"/>
<evidence type="ECO:0000313" key="2">
    <source>
        <dbReference type="Proteomes" id="UP000002154"/>
    </source>
</evidence>
<accession>A9VNN0</accession>
<name>A9VNN0_BACMK</name>
<dbReference type="EMBL" id="CP000903">
    <property type="protein sequence ID" value="ABY44395.1"/>
    <property type="molecule type" value="Genomic_DNA"/>
</dbReference>
<dbReference type="KEGG" id="bwe:BcerKBAB4_3219"/>
<gene>
    <name evidence="1" type="ordered locus">BcerKBAB4_3219</name>
</gene>
<dbReference type="Proteomes" id="UP000002154">
    <property type="component" value="Chromosome"/>
</dbReference>
<reference evidence="1 2" key="1">
    <citation type="journal article" date="2008" name="Chem. Biol. Interact.">
        <title>Extending the Bacillus cereus group genomics to putative food-borne pathogens of different toxicity.</title>
        <authorList>
            <person name="Lapidus A."/>
            <person name="Goltsman E."/>
            <person name="Auger S."/>
            <person name="Galleron N."/>
            <person name="Segurens B."/>
            <person name="Dossat C."/>
            <person name="Land M.L."/>
            <person name="Broussolle V."/>
            <person name="Brillard J."/>
            <person name="Guinebretiere M.H."/>
            <person name="Sanchis V."/>
            <person name="Nguen-The C."/>
            <person name="Lereclus D."/>
            <person name="Richardson P."/>
            <person name="Wincker P."/>
            <person name="Weissenbach J."/>
            <person name="Ehrlich S.D."/>
            <person name="Sorokin A."/>
        </authorList>
    </citation>
    <scope>NUCLEOTIDE SEQUENCE [LARGE SCALE GENOMIC DNA]</scope>
    <source>
        <strain evidence="1 2">KBAB4</strain>
    </source>
</reference>